<gene>
    <name evidence="1" type="primary">LRRC43_2</name>
    <name evidence="1" type="ORF">OS493_033277</name>
</gene>
<evidence type="ECO:0000313" key="1">
    <source>
        <dbReference type="EMBL" id="KAJ7382714.1"/>
    </source>
</evidence>
<sequence length="148" mass="16373">MSLTGASGCSVHAEEMEALFGGFDKTLPLCNLTFSGFSARGCLAPLTNSLHFFPDLIWLHLDKLNMDERDLRGLLESLRFIPNLETLNLSGNPLGLAVTSIVLHVNKVPKLYCLDIRQTGSEEELNYVRETIKQAKPKPHVSFILTGC</sequence>
<dbReference type="InterPro" id="IPR032675">
    <property type="entry name" value="LRR_dom_sf"/>
</dbReference>
<proteinExistence type="predicted"/>
<dbReference type="AlphaFoldDB" id="A0A9W9ZKN9"/>
<keyword evidence="2" id="KW-1185">Reference proteome</keyword>
<name>A0A9W9ZKN9_9CNID</name>
<dbReference type="OrthoDB" id="1394818at2759"/>
<dbReference type="Gene3D" id="3.80.10.10">
    <property type="entry name" value="Ribonuclease Inhibitor"/>
    <property type="match status" value="1"/>
</dbReference>
<organism evidence="1 2">
    <name type="scientific">Desmophyllum pertusum</name>
    <dbReference type="NCBI Taxonomy" id="174260"/>
    <lineage>
        <taxon>Eukaryota</taxon>
        <taxon>Metazoa</taxon>
        <taxon>Cnidaria</taxon>
        <taxon>Anthozoa</taxon>
        <taxon>Hexacorallia</taxon>
        <taxon>Scleractinia</taxon>
        <taxon>Caryophylliina</taxon>
        <taxon>Caryophylliidae</taxon>
        <taxon>Desmophyllum</taxon>
    </lineage>
</organism>
<accession>A0A9W9ZKN9</accession>
<evidence type="ECO:0000313" key="2">
    <source>
        <dbReference type="Proteomes" id="UP001163046"/>
    </source>
</evidence>
<comment type="caution">
    <text evidence="1">The sequence shown here is derived from an EMBL/GenBank/DDBJ whole genome shotgun (WGS) entry which is preliminary data.</text>
</comment>
<dbReference type="SUPFAM" id="SSF52047">
    <property type="entry name" value="RNI-like"/>
    <property type="match status" value="1"/>
</dbReference>
<dbReference type="Proteomes" id="UP001163046">
    <property type="component" value="Unassembled WGS sequence"/>
</dbReference>
<dbReference type="EMBL" id="MU825916">
    <property type="protein sequence ID" value="KAJ7382714.1"/>
    <property type="molecule type" value="Genomic_DNA"/>
</dbReference>
<reference evidence="1" key="1">
    <citation type="submission" date="2023-01" db="EMBL/GenBank/DDBJ databases">
        <title>Genome assembly of the deep-sea coral Lophelia pertusa.</title>
        <authorList>
            <person name="Herrera S."/>
            <person name="Cordes E."/>
        </authorList>
    </citation>
    <scope>NUCLEOTIDE SEQUENCE</scope>
    <source>
        <strain evidence="1">USNM1676648</strain>
        <tissue evidence="1">Polyp</tissue>
    </source>
</reference>
<protein>
    <submittedName>
        <fullName evidence="1">Leucine-rich repeat-containing protein 43</fullName>
    </submittedName>
</protein>